<name>A0A1H7HBG8_9GAMM</name>
<dbReference type="OrthoDB" id="5794521at2"/>
<dbReference type="STRING" id="1396821.SAMN05444515_102118"/>
<organism evidence="2 3">
    <name type="scientific">Ectothiorhodospira marina</name>
    <dbReference type="NCBI Taxonomy" id="1396821"/>
    <lineage>
        <taxon>Bacteria</taxon>
        <taxon>Pseudomonadati</taxon>
        <taxon>Pseudomonadota</taxon>
        <taxon>Gammaproteobacteria</taxon>
        <taxon>Chromatiales</taxon>
        <taxon>Ectothiorhodospiraceae</taxon>
        <taxon>Ectothiorhodospira</taxon>
    </lineage>
</organism>
<evidence type="ECO:0000313" key="3">
    <source>
        <dbReference type="Proteomes" id="UP000199256"/>
    </source>
</evidence>
<gene>
    <name evidence="2" type="ORF">SAMN05444515_102118</name>
</gene>
<dbReference type="PANTHER" id="PTHR36456">
    <property type="entry name" value="UPF0232 PROTEIN SCO3875"/>
    <property type="match status" value="1"/>
</dbReference>
<reference evidence="3" key="1">
    <citation type="submission" date="2016-10" db="EMBL/GenBank/DDBJ databases">
        <authorList>
            <person name="Varghese N."/>
            <person name="Submissions S."/>
        </authorList>
    </citation>
    <scope>NUCLEOTIDE SEQUENCE [LARGE SCALE GENOMIC DNA]</scope>
    <source>
        <strain evidence="3">DSM 241</strain>
    </source>
</reference>
<dbReference type="Pfam" id="PF05258">
    <property type="entry name" value="DciA"/>
    <property type="match status" value="1"/>
</dbReference>
<dbReference type="EMBL" id="FOAA01000002">
    <property type="protein sequence ID" value="SEK47589.1"/>
    <property type="molecule type" value="Genomic_DNA"/>
</dbReference>
<accession>A0A1H7HBG8</accession>
<dbReference type="RefSeq" id="WP_090250840.1">
    <property type="nucleotide sequence ID" value="NZ_FOAA01000002.1"/>
</dbReference>
<evidence type="ECO:0000313" key="2">
    <source>
        <dbReference type="EMBL" id="SEK47589.1"/>
    </source>
</evidence>
<keyword evidence="3" id="KW-1185">Reference proteome</keyword>
<protein>
    <recommendedName>
        <fullName evidence="4">DUF721 domain-containing protein</fullName>
    </recommendedName>
</protein>
<sequence length="136" mass="15516">MRAPRTYLDPTMLEQARRLEAMTQSVRTLLPPGLRDHCWVGNIKEGVLILVTDSGTWAHQLRYMQREILKQMKAYHGISARSVKIRVRPVMQAFTPRPGKPLPPLNEEAREALSRAADSVGDPELRQTLRRFSTQG</sequence>
<evidence type="ECO:0000256" key="1">
    <source>
        <dbReference type="SAM" id="MobiDB-lite"/>
    </source>
</evidence>
<dbReference type="AlphaFoldDB" id="A0A1H7HBG8"/>
<evidence type="ECO:0008006" key="4">
    <source>
        <dbReference type="Google" id="ProtNLM"/>
    </source>
</evidence>
<proteinExistence type="predicted"/>
<dbReference type="PANTHER" id="PTHR36456:SF1">
    <property type="entry name" value="UPF0232 PROTEIN SCO3875"/>
    <property type="match status" value="1"/>
</dbReference>
<dbReference type="Proteomes" id="UP000199256">
    <property type="component" value="Unassembled WGS sequence"/>
</dbReference>
<dbReference type="InterPro" id="IPR007922">
    <property type="entry name" value="DciA-like"/>
</dbReference>
<feature type="region of interest" description="Disordered" evidence="1">
    <location>
        <begin position="110"/>
        <end position="136"/>
    </location>
</feature>